<keyword evidence="8 17" id="KW-0479">Metal-binding</keyword>
<evidence type="ECO:0000256" key="12">
    <source>
        <dbReference type="ARBA" id="ARBA00023014"/>
    </source>
</evidence>
<evidence type="ECO:0000313" key="19">
    <source>
        <dbReference type="Proteomes" id="UP000823629"/>
    </source>
</evidence>
<feature type="disulfide bond" description="Redox-active" evidence="17">
    <location>
        <begin position="194"/>
        <end position="196"/>
    </location>
</feature>
<dbReference type="GO" id="GO:0046872">
    <property type="term" value="F:metal ion binding"/>
    <property type="evidence" value="ECO:0007669"/>
    <property type="project" value="UniProtKB-KW"/>
</dbReference>
<keyword evidence="14 17" id="KW-0676">Redox-active center</keyword>
<evidence type="ECO:0000256" key="1">
    <source>
        <dbReference type="ARBA" id="ARBA00002268"/>
    </source>
</evidence>
<evidence type="ECO:0000256" key="8">
    <source>
        <dbReference type="ARBA" id="ARBA00022723"/>
    </source>
</evidence>
<keyword evidence="6 17" id="KW-0004">4Fe-4S</keyword>
<sequence length="214" mass="25019">MKELDTNQKFELFLDEVKRGGKKPKILVHVCCGPCATYPLTRLAEVFDVTVIFINPNIYPEEEYEKRFAELKRFIKEDRLNISLIKLSYDHRSYLDYIKGYEDEKEGGKRCELCYKFRIELGMKYASENGFPYFLTVMTISAKKPSKLLNEIGCSLSSKYVSTAYVSTDFKKKDGTLKGIKIAKAFNLYRQDYCGCEFSYRARQSYLEQKKHIN</sequence>
<comment type="function">
    <text evidence="1 17">Catalyzes the conversion of epoxyqueuosine (oQ) to queuosine (Q), which is a hypermodified base found in the wobble positions of tRNA(Asp), tRNA(Asn), tRNA(His) and tRNA(Tyr).</text>
</comment>
<evidence type="ECO:0000256" key="3">
    <source>
        <dbReference type="ARBA" id="ARBA00008207"/>
    </source>
</evidence>
<evidence type="ECO:0000256" key="10">
    <source>
        <dbReference type="ARBA" id="ARBA00023002"/>
    </source>
</evidence>
<dbReference type="PANTHER" id="PTHR36701:SF1">
    <property type="entry name" value="EPOXYQUEUOSINE REDUCTASE QUEH"/>
    <property type="match status" value="1"/>
</dbReference>
<dbReference type="GO" id="GO:0052693">
    <property type="term" value="F:epoxyqueuosine reductase activity"/>
    <property type="evidence" value="ECO:0007669"/>
    <property type="project" value="UniProtKB-UniRule"/>
</dbReference>
<dbReference type="GO" id="GO:0008616">
    <property type="term" value="P:tRNA queuosine(34) biosynthetic process"/>
    <property type="evidence" value="ECO:0007669"/>
    <property type="project" value="UniProtKB-UniRule"/>
</dbReference>
<evidence type="ECO:0000256" key="9">
    <source>
        <dbReference type="ARBA" id="ARBA00022785"/>
    </source>
</evidence>
<evidence type="ECO:0000313" key="18">
    <source>
        <dbReference type="EMBL" id="MBO8414593.1"/>
    </source>
</evidence>
<accession>A0A9D9GRH9</accession>
<protein>
    <recommendedName>
        <fullName evidence="5 17">Epoxyqueuosine reductase QueH</fullName>
        <ecNumber evidence="4 17">1.17.99.6</ecNumber>
    </recommendedName>
    <alternativeName>
        <fullName evidence="15 17">Queuosine biosynthesis protein QueH</fullName>
    </alternativeName>
</protein>
<keyword evidence="11 17" id="KW-0408">Iron</keyword>
<evidence type="ECO:0000256" key="14">
    <source>
        <dbReference type="ARBA" id="ARBA00023284"/>
    </source>
</evidence>
<dbReference type="HAMAP" id="MF_02089">
    <property type="entry name" value="QueH"/>
    <property type="match status" value="1"/>
</dbReference>
<keyword evidence="10 17" id="KW-0560">Oxidoreductase</keyword>
<dbReference type="Pfam" id="PF02677">
    <property type="entry name" value="QueH"/>
    <property type="match status" value="1"/>
</dbReference>
<evidence type="ECO:0000256" key="2">
    <source>
        <dbReference type="ARBA" id="ARBA00004691"/>
    </source>
</evidence>
<feature type="binding site" evidence="17">
    <location>
        <position position="114"/>
    </location>
    <ligand>
        <name>[4Fe-4S] cluster</name>
        <dbReference type="ChEBI" id="CHEBI:49883"/>
    </ligand>
</feature>
<dbReference type="AlphaFoldDB" id="A0A9D9GRH9"/>
<reference evidence="18" key="2">
    <citation type="journal article" date="2021" name="PeerJ">
        <title>Extensive microbial diversity within the chicken gut microbiome revealed by metagenomics and culture.</title>
        <authorList>
            <person name="Gilroy R."/>
            <person name="Ravi A."/>
            <person name="Getino M."/>
            <person name="Pursley I."/>
            <person name="Horton D.L."/>
            <person name="Alikhan N.F."/>
            <person name="Baker D."/>
            <person name="Gharbi K."/>
            <person name="Hall N."/>
            <person name="Watson M."/>
            <person name="Adriaenssens E.M."/>
            <person name="Foster-Nyarko E."/>
            <person name="Jarju S."/>
            <person name="Secka A."/>
            <person name="Antonio M."/>
            <person name="Oren A."/>
            <person name="Chaudhuri R.R."/>
            <person name="La Ragione R."/>
            <person name="Hildebrand F."/>
            <person name="Pallen M.J."/>
        </authorList>
    </citation>
    <scope>NUCLEOTIDE SEQUENCE</scope>
    <source>
        <strain evidence="18">1748</strain>
    </source>
</reference>
<dbReference type="InterPro" id="IPR003828">
    <property type="entry name" value="QueH"/>
</dbReference>
<keyword evidence="7 17" id="KW-0819">tRNA processing</keyword>
<dbReference type="Proteomes" id="UP000823629">
    <property type="component" value="Unassembled WGS sequence"/>
</dbReference>
<dbReference type="EC" id="1.17.99.6" evidence="4 17"/>
<feature type="binding site" evidence="17">
    <location>
        <position position="32"/>
    </location>
    <ligand>
        <name>[4Fe-4S] cluster</name>
        <dbReference type="ChEBI" id="CHEBI:49883"/>
    </ligand>
</feature>
<evidence type="ECO:0000256" key="6">
    <source>
        <dbReference type="ARBA" id="ARBA00022485"/>
    </source>
</evidence>
<gene>
    <name evidence="17" type="primary">queH</name>
    <name evidence="18" type="ORF">IAC78_03905</name>
</gene>
<reference evidence="18" key="1">
    <citation type="submission" date="2020-10" db="EMBL/GenBank/DDBJ databases">
        <authorList>
            <person name="Gilroy R."/>
        </authorList>
    </citation>
    <scope>NUCLEOTIDE SEQUENCE</scope>
    <source>
        <strain evidence="18">1748</strain>
    </source>
</reference>
<comment type="similarity">
    <text evidence="3 17">Belongs to the QueH family.</text>
</comment>
<keyword evidence="9 17" id="KW-0671">Queuosine biosynthesis</keyword>
<evidence type="ECO:0000256" key="11">
    <source>
        <dbReference type="ARBA" id="ARBA00023004"/>
    </source>
</evidence>
<feature type="binding site" evidence="17">
    <location>
        <position position="111"/>
    </location>
    <ligand>
        <name>[4Fe-4S] cluster</name>
        <dbReference type="ChEBI" id="CHEBI:49883"/>
    </ligand>
</feature>
<comment type="caution">
    <text evidence="18">The sequence shown here is derived from an EMBL/GenBank/DDBJ whole genome shotgun (WGS) entry which is preliminary data.</text>
</comment>
<name>A0A9D9GRH9_9BACL</name>
<evidence type="ECO:0000256" key="13">
    <source>
        <dbReference type="ARBA" id="ARBA00023157"/>
    </source>
</evidence>
<evidence type="ECO:0000256" key="5">
    <source>
        <dbReference type="ARBA" id="ARBA00016895"/>
    </source>
</evidence>
<dbReference type="InterPro" id="IPR014729">
    <property type="entry name" value="Rossmann-like_a/b/a_fold"/>
</dbReference>
<keyword evidence="12 17" id="KW-0411">Iron-sulfur</keyword>
<evidence type="ECO:0000256" key="16">
    <source>
        <dbReference type="ARBA" id="ARBA00047415"/>
    </source>
</evidence>
<dbReference type="EMBL" id="JADING010000112">
    <property type="protein sequence ID" value="MBO8414593.1"/>
    <property type="molecule type" value="Genomic_DNA"/>
</dbReference>
<evidence type="ECO:0000256" key="17">
    <source>
        <dbReference type="HAMAP-Rule" id="MF_02089"/>
    </source>
</evidence>
<evidence type="ECO:0000256" key="15">
    <source>
        <dbReference type="ARBA" id="ARBA00031446"/>
    </source>
</evidence>
<feature type="binding site" evidence="17">
    <location>
        <position position="31"/>
    </location>
    <ligand>
        <name>[4Fe-4S] cluster</name>
        <dbReference type="ChEBI" id="CHEBI:49883"/>
    </ligand>
</feature>
<evidence type="ECO:0000256" key="4">
    <source>
        <dbReference type="ARBA" id="ARBA00012622"/>
    </source>
</evidence>
<comment type="catalytic activity">
    <reaction evidence="16 17">
        <text>epoxyqueuosine(34) in tRNA + AH2 = queuosine(34) in tRNA + A + H2O</text>
        <dbReference type="Rhea" id="RHEA:32159"/>
        <dbReference type="Rhea" id="RHEA-COMP:18571"/>
        <dbReference type="Rhea" id="RHEA-COMP:18582"/>
        <dbReference type="ChEBI" id="CHEBI:13193"/>
        <dbReference type="ChEBI" id="CHEBI:15377"/>
        <dbReference type="ChEBI" id="CHEBI:17499"/>
        <dbReference type="ChEBI" id="CHEBI:194431"/>
        <dbReference type="ChEBI" id="CHEBI:194443"/>
        <dbReference type="EC" id="1.17.99.6"/>
    </reaction>
</comment>
<keyword evidence="13 17" id="KW-1015">Disulfide bond</keyword>
<dbReference type="Gene3D" id="3.40.50.620">
    <property type="entry name" value="HUPs"/>
    <property type="match status" value="1"/>
</dbReference>
<dbReference type="GO" id="GO:0051539">
    <property type="term" value="F:4 iron, 4 sulfur cluster binding"/>
    <property type="evidence" value="ECO:0007669"/>
    <property type="project" value="UniProtKB-UniRule"/>
</dbReference>
<evidence type="ECO:0000256" key="7">
    <source>
        <dbReference type="ARBA" id="ARBA00022694"/>
    </source>
</evidence>
<proteinExistence type="inferred from homology"/>
<organism evidence="18 19">
    <name type="scientific">Candidatus Scatoplasma merdavium</name>
    <dbReference type="NCBI Taxonomy" id="2840932"/>
    <lineage>
        <taxon>Bacteria</taxon>
        <taxon>Bacillati</taxon>
        <taxon>Bacillota</taxon>
        <taxon>Bacilli</taxon>
        <taxon>Bacillales</taxon>
        <taxon>Candidatus Scatoplasma</taxon>
    </lineage>
</organism>
<comment type="pathway">
    <text evidence="2 17">tRNA modification; tRNA-queuosine biosynthesis.</text>
</comment>
<dbReference type="PANTHER" id="PTHR36701">
    <property type="entry name" value="EPOXYQUEUOSINE REDUCTASE QUEH"/>
    <property type="match status" value="1"/>
</dbReference>